<evidence type="ECO:0000256" key="5">
    <source>
        <dbReference type="SAM" id="Phobius"/>
    </source>
</evidence>
<feature type="transmembrane region" description="Helical" evidence="5">
    <location>
        <begin position="291"/>
        <end position="310"/>
    </location>
</feature>
<feature type="transmembrane region" description="Helical" evidence="5">
    <location>
        <begin position="212"/>
        <end position="232"/>
    </location>
</feature>
<accession>A0A6J4H1G0</accession>
<feature type="transmembrane region" description="Helical" evidence="5">
    <location>
        <begin position="162"/>
        <end position="184"/>
    </location>
</feature>
<evidence type="ECO:0000313" key="7">
    <source>
        <dbReference type="EMBL" id="CAA9212377.1"/>
    </source>
</evidence>
<dbReference type="EMBL" id="CADCTK010000039">
    <property type="protein sequence ID" value="CAA9212377.1"/>
    <property type="molecule type" value="Genomic_DNA"/>
</dbReference>
<organism evidence="7">
    <name type="scientific">uncultured Chloroflexia bacterium</name>
    <dbReference type="NCBI Taxonomy" id="1672391"/>
    <lineage>
        <taxon>Bacteria</taxon>
        <taxon>Bacillati</taxon>
        <taxon>Chloroflexota</taxon>
        <taxon>Chloroflexia</taxon>
        <taxon>environmental samples</taxon>
    </lineage>
</organism>
<evidence type="ECO:0000256" key="2">
    <source>
        <dbReference type="ARBA" id="ARBA00022692"/>
    </source>
</evidence>
<feature type="domain" description="O-antigen ligase-related" evidence="6">
    <location>
        <begin position="254"/>
        <end position="408"/>
    </location>
</feature>
<evidence type="ECO:0000259" key="6">
    <source>
        <dbReference type="Pfam" id="PF04932"/>
    </source>
</evidence>
<dbReference type="GO" id="GO:0016020">
    <property type="term" value="C:membrane"/>
    <property type="evidence" value="ECO:0007669"/>
    <property type="project" value="UniProtKB-SubCell"/>
</dbReference>
<comment type="subcellular location">
    <subcellularLocation>
        <location evidence="1">Membrane</location>
        <topology evidence="1">Multi-pass membrane protein</topology>
    </subcellularLocation>
</comment>
<keyword evidence="4 5" id="KW-0472">Membrane</keyword>
<sequence>MRLEAPALRFHPRPAVHLLVALLVLAAGLALALLPLKIAAALVAGAFFALVVLAEPAWGLYGAVLSVPVQELVPLPAGLTVTQAVVALTAGAWLLRVLAHPDRPLGLRYQWPWLLFLSWQLLAVAATPYSLPAALQQWARWVAAWLTFVLTLGTITDRRRAWGLVAALLLAPLLAALLGISQFLTASGPPSYLILGGRFARAAATFVKPNPFAGYLNMAWPLALALGAYFGAAALRGAGGRARLWALILGGCAGILLLGLFASYSRGGWLGAMAGLLVLALLAGRRTAAAAGLAVVLFLLVGLLGAFSILPPVVVERMGAITNNLRLFDAGKEPVNDENFAVVERMAHWQAAWRMWRAHPALGIGPGNFDLAYPDFFVGRWSISQGHAHNYYLHILAEAGPGGLALYLALIAAIFLQALRLRRIGRGTVWEAVALGGCGIIFAVAGHNVFENLHVLNLGIQLSGVWGLLLVAERWVHDEPGVDRRRV</sequence>
<dbReference type="PANTHER" id="PTHR37422">
    <property type="entry name" value="TEICHURONIC ACID BIOSYNTHESIS PROTEIN TUAE"/>
    <property type="match status" value="1"/>
</dbReference>
<feature type="transmembrane region" description="Helical" evidence="5">
    <location>
        <begin position="428"/>
        <end position="450"/>
    </location>
</feature>
<feature type="transmembrane region" description="Helical" evidence="5">
    <location>
        <begin position="244"/>
        <end position="262"/>
    </location>
</feature>
<feature type="transmembrane region" description="Helical" evidence="5">
    <location>
        <begin position="391"/>
        <end position="416"/>
    </location>
</feature>
<dbReference type="InterPro" id="IPR007016">
    <property type="entry name" value="O-antigen_ligase-rel_domated"/>
</dbReference>
<dbReference type="Pfam" id="PF04932">
    <property type="entry name" value="Wzy_C"/>
    <property type="match status" value="1"/>
</dbReference>
<dbReference type="PANTHER" id="PTHR37422:SF13">
    <property type="entry name" value="LIPOPOLYSACCHARIDE BIOSYNTHESIS PROTEIN PA4999-RELATED"/>
    <property type="match status" value="1"/>
</dbReference>
<feature type="transmembrane region" description="Helical" evidence="5">
    <location>
        <begin position="268"/>
        <end position="284"/>
    </location>
</feature>
<evidence type="ECO:0000256" key="1">
    <source>
        <dbReference type="ARBA" id="ARBA00004141"/>
    </source>
</evidence>
<dbReference type="AlphaFoldDB" id="A0A6J4H1G0"/>
<keyword evidence="3 5" id="KW-1133">Transmembrane helix</keyword>
<gene>
    <name evidence="7" type="ORF">AVDCRST_MAG26-164</name>
</gene>
<feature type="transmembrane region" description="Helical" evidence="5">
    <location>
        <begin position="137"/>
        <end position="155"/>
    </location>
</feature>
<feature type="transmembrane region" description="Helical" evidence="5">
    <location>
        <begin position="81"/>
        <end position="99"/>
    </location>
</feature>
<feature type="transmembrane region" description="Helical" evidence="5">
    <location>
        <begin position="111"/>
        <end position="131"/>
    </location>
</feature>
<keyword evidence="2 5" id="KW-0812">Transmembrane</keyword>
<evidence type="ECO:0000256" key="4">
    <source>
        <dbReference type="ARBA" id="ARBA00023136"/>
    </source>
</evidence>
<feature type="transmembrane region" description="Helical" evidence="5">
    <location>
        <begin position="15"/>
        <end position="34"/>
    </location>
</feature>
<name>A0A6J4H1G0_9CHLR</name>
<evidence type="ECO:0000256" key="3">
    <source>
        <dbReference type="ARBA" id="ARBA00022989"/>
    </source>
</evidence>
<dbReference type="InterPro" id="IPR051533">
    <property type="entry name" value="WaaL-like"/>
</dbReference>
<feature type="transmembrane region" description="Helical" evidence="5">
    <location>
        <begin position="41"/>
        <end position="61"/>
    </location>
</feature>
<proteinExistence type="predicted"/>
<reference evidence="7" key="1">
    <citation type="submission" date="2020-02" db="EMBL/GenBank/DDBJ databases">
        <authorList>
            <person name="Meier V. D."/>
        </authorList>
    </citation>
    <scope>NUCLEOTIDE SEQUENCE</scope>
    <source>
        <strain evidence="7">AVDCRST_MAG26</strain>
    </source>
</reference>
<protein>
    <recommendedName>
        <fullName evidence="6">O-antigen ligase-related domain-containing protein</fullName>
    </recommendedName>
</protein>